<evidence type="ECO:0000256" key="8">
    <source>
        <dbReference type="ARBA" id="ARBA00023125"/>
    </source>
</evidence>
<dbReference type="PROSITE" id="PS00028">
    <property type="entry name" value="ZINC_FINGER_C2H2_1"/>
    <property type="match status" value="4"/>
</dbReference>
<dbReference type="InterPro" id="IPR036236">
    <property type="entry name" value="Znf_C2H2_sf"/>
</dbReference>
<dbReference type="GO" id="GO:0042800">
    <property type="term" value="F:histone H3K4 methyltransferase activity"/>
    <property type="evidence" value="ECO:0007669"/>
    <property type="project" value="TreeGrafter"/>
</dbReference>
<dbReference type="FunFam" id="3.30.160.60:FF:002063">
    <property type="entry name" value="RB associated KRAB zinc finger"/>
    <property type="match status" value="1"/>
</dbReference>
<keyword evidence="5 11" id="KW-0863">Zinc-finger</keyword>
<dbReference type="Pfam" id="PF00096">
    <property type="entry name" value="zf-C2H2"/>
    <property type="match status" value="4"/>
</dbReference>
<reference evidence="14" key="1">
    <citation type="submission" date="2025-08" db="UniProtKB">
        <authorList>
            <consortium name="Ensembl"/>
        </authorList>
    </citation>
    <scope>IDENTIFICATION</scope>
</reference>
<dbReference type="InterPro" id="IPR013087">
    <property type="entry name" value="Znf_C2H2_type"/>
</dbReference>
<dbReference type="FunFam" id="3.30.160.60:FF:001450">
    <property type="entry name" value="zinc finger protein 774"/>
    <property type="match status" value="1"/>
</dbReference>
<evidence type="ECO:0000256" key="7">
    <source>
        <dbReference type="ARBA" id="ARBA00023015"/>
    </source>
</evidence>
<sequence length="239" mass="25602">MLIFRALPNSLFILGSEPNWDRRDSAPQLRGSPGVCAADPGGIPPPSPLRLRGSPGPSSPPRGRLGDSLLPLGVSLPWPGAGKGPGCISRPISSQGAGGEPPGSRACRAELPGGGHVQGAPMGDTLTICPDCGKSFRQYSYLVTHRRIHTGERPYSCAQCGLGFSQHSSLIRHRHTHTGERPYRCPDCGKAFALSTSLLTHQRTHTGERPYNCNQCGRGFSQRSALVTHQRTHTGERPY</sequence>
<keyword evidence="6" id="KW-0862">Zinc</keyword>
<evidence type="ECO:0000256" key="12">
    <source>
        <dbReference type="SAM" id="MobiDB-lite"/>
    </source>
</evidence>
<evidence type="ECO:0000256" key="11">
    <source>
        <dbReference type="PROSITE-ProRule" id="PRU00042"/>
    </source>
</evidence>
<dbReference type="GeneTree" id="ENSGT01150000286934"/>
<dbReference type="GO" id="GO:0008270">
    <property type="term" value="F:zinc ion binding"/>
    <property type="evidence" value="ECO:0007669"/>
    <property type="project" value="UniProtKB-KW"/>
</dbReference>
<keyword evidence="15" id="KW-1185">Reference proteome</keyword>
<keyword evidence="9" id="KW-0804">Transcription</keyword>
<keyword evidence="4" id="KW-0677">Repeat</keyword>
<name>A0A8C0G9S3_CHEAB</name>
<evidence type="ECO:0000256" key="5">
    <source>
        <dbReference type="ARBA" id="ARBA00022771"/>
    </source>
</evidence>
<accession>A0A8C0G9S3</accession>
<dbReference type="OMA" id="IRHRHTH"/>
<keyword evidence="8" id="KW-0238">DNA-binding</keyword>
<feature type="domain" description="C2H2-type" evidence="13">
    <location>
        <begin position="127"/>
        <end position="154"/>
    </location>
</feature>
<proteinExistence type="inferred from homology"/>
<feature type="domain" description="C2H2-type" evidence="13">
    <location>
        <begin position="183"/>
        <end position="210"/>
    </location>
</feature>
<feature type="domain" description="C2H2-type" evidence="13">
    <location>
        <begin position="211"/>
        <end position="238"/>
    </location>
</feature>
<dbReference type="InterPro" id="IPR050331">
    <property type="entry name" value="Zinc_finger"/>
</dbReference>
<dbReference type="AlphaFoldDB" id="A0A8C0G9S3"/>
<evidence type="ECO:0000256" key="6">
    <source>
        <dbReference type="ARBA" id="ARBA00022833"/>
    </source>
</evidence>
<dbReference type="SMART" id="SM00355">
    <property type="entry name" value="ZnF_C2H2"/>
    <property type="match status" value="4"/>
</dbReference>
<comment type="similarity">
    <text evidence="2">Belongs to the krueppel C2H2-type zinc-finger protein family.</text>
</comment>
<evidence type="ECO:0000313" key="14">
    <source>
        <dbReference type="Ensembl" id="ENSCABP00000005535.1"/>
    </source>
</evidence>
<dbReference type="GO" id="GO:0005634">
    <property type="term" value="C:nucleus"/>
    <property type="evidence" value="ECO:0007669"/>
    <property type="project" value="UniProtKB-SubCell"/>
</dbReference>
<dbReference type="PANTHER" id="PTHR16515:SF10">
    <property type="entry name" value="HISTONE-LYSINE N-METHYLTRANSFERASE PRDM9-RELATED"/>
    <property type="match status" value="1"/>
</dbReference>
<dbReference type="Proteomes" id="UP000694404">
    <property type="component" value="Unplaced"/>
</dbReference>
<keyword evidence="10" id="KW-0539">Nucleus</keyword>
<dbReference type="SUPFAM" id="SSF57667">
    <property type="entry name" value="beta-beta-alpha zinc fingers"/>
    <property type="match status" value="2"/>
</dbReference>
<keyword evidence="7" id="KW-0805">Transcription regulation</keyword>
<evidence type="ECO:0000256" key="1">
    <source>
        <dbReference type="ARBA" id="ARBA00004123"/>
    </source>
</evidence>
<feature type="domain" description="C2H2-type" evidence="13">
    <location>
        <begin position="155"/>
        <end position="182"/>
    </location>
</feature>
<dbReference type="GO" id="GO:0046975">
    <property type="term" value="F:histone H3K36 methyltransferase activity"/>
    <property type="evidence" value="ECO:0007669"/>
    <property type="project" value="TreeGrafter"/>
</dbReference>
<evidence type="ECO:0000259" key="13">
    <source>
        <dbReference type="PROSITE" id="PS50157"/>
    </source>
</evidence>
<dbReference type="GO" id="GO:0042802">
    <property type="term" value="F:identical protein binding"/>
    <property type="evidence" value="ECO:0007669"/>
    <property type="project" value="UniProtKB-ARBA"/>
</dbReference>
<dbReference type="GO" id="GO:0010844">
    <property type="term" value="F:recombination hotspot binding"/>
    <property type="evidence" value="ECO:0007669"/>
    <property type="project" value="TreeGrafter"/>
</dbReference>
<evidence type="ECO:0000256" key="4">
    <source>
        <dbReference type="ARBA" id="ARBA00022737"/>
    </source>
</evidence>
<comment type="subcellular location">
    <subcellularLocation>
        <location evidence="1">Nucleus</location>
    </subcellularLocation>
</comment>
<keyword evidence="3" id="KW-0479">Metal-binding</keyword>
<dbReference type="GO" id="GO:0010845">
    <property type="term" value="P:positive regulation of reciprocal meiotic recombination"/>
    <property type="evidence" value="ECO:0007669"/>
    <property type="project" value="TreeGrafter"/>
</dbReference>
<feature type="region of interest" description="Disordered" evidence="12">
    <location>
        <begin position="85"/>
        <end position="106"/>
    </location>
</feature>
<dbReference type="GO" id="GO:0010468">
    <property type="term" value="P:regulation of gene expression"/>
    <property type="evidence" value="ECO:0007669"/>
    <property type="project" value="TreeGrafter"/>
</dbReference>
<dbReference type="PANTHER" id="PTHR16515">
    <property type="entry name" value="PR DOMAIN ZINC FINGER PROTEIN"/>
    <property type="match status" value="1"/>
</dbReference>
<dbReference type="FunFam" id="3.30.160.60:FF:000508">
    <property type="entry name" value="Myeloid zinc finger 1"/>
    <property type="match status" value="1"/>
</dbReference>
<dbReference type="PROSITE" id="PS50157">
    <property type="entry name" value="ZINC_FINGER_C2H2_2"/>
    <property type="match status" value="4"/>
</dbReference>
<evidence type="ECO:0000256" key="10">
    <source>
        <dbReference type="ARBA" id="ARBA00023242"/>
    </source>
</evidence>
<dbReference type="Ensembl" id="ENSCABT00000006024.1">
    <property type="protein sequence ID" value="ENSCABP00000005535.1"/>
    <property type="gene ID" value="ENSCABG00000004177.1"/>
</dbReference>
<organism evidence="14 15">
    <name type="scientific">Chelonoidis abingdonii</name>
    <name type="common">Abingdon island giant tortoise</name>
    <name type="synonym">Testudo abingdonii</name>
    <dbReference type="NCBI Taxonomy" id="106734"/>
    <lineage>
        <taxon>Eukaryota</taxon>
        <taxon>Metazoa</taxon>
        <taxon>Chordata</taxon>
        <taxon>Craniata</taxon>
        <taxon>Vertebrata</taxon>
        <taxon>Euteleostomi</taxon>
        <taxon>Archelosauria</taxon>
        <taxon>Testudinata</taxon>
        <taxon>Testudines</taxon>
        <taxon>Cryptodira</taxon>
        <taxon>Durocryptodira</taxon>
        <taxon>Testudinoidea</taxon>
        <taxon>Testudinidae</taxon>
        <taxon>Chelonoidis</taxon>
    </lineage>
</organism>
<evidence type="ECO:0000256" key="2">
    <source>
        <dbReference type="ARBA" id="ARBA00006991"/>
    </source>
</evidence>
<feature type="region of interest" description="Disordered" evidence="12">
    <location>
        <begin position="15"/>
        <end position="69"/>
    </location>
</feature>
<evidence type="ECO:0000313" key="15">
    <source>
        <dbReference type="Proteomes" id="UP000694404"/>
    </source>
</evidence>
<evidence type="ECO:0000256" key="3">
    <source>
        <dbReference type="ARBA" id="ARBA00022723"/>
    </source>
</evidence>
<protein>
    <recommendedName>
        <fullName evidence="13">C2H2-type domain-containing protein</fullName>
    </recommendedName>
</protein>
<evidence type="ECO:0000256" key="9">
    <source>
        <dbReference type="ARBA" id="ARBA00023163"/>
    </source>
</evidence>
<dbReference type="FunFam" id="3.30.160.60:FF:000914">
    <property type="entry name" value="Zinc finger protein 16"/>
    <property type="match status" value="1"/>
</dbReference>
<reference evidence="14" key="2">
    <citation type="submission" date="2025-09" db="UniProtKB">
        <authorList>
            <consortium name="Ensembl"/>
        </authorList>
    </citation>
    <scope>IDENTIFICATION</scope>
</reference>
<dbReference type="Gene3D" id="3.30.160.60">
    <property type="entry name" value="Classic Zinc Finger"/>
    <property type="match status" value="4"/>
</dbReference>